<comment type="similarity">
    <text evidence="9">Belongs to the CRISPR-associated endonuclease Cas1 family.</text>
</comment>
<dbReference type="EMBL" id="FQXI01000014">
    <property type="protein sequence ID" value="SHH57941.1"/>
    <property type="molecule type" value="Genomic_DNA"/>
</dbReference>
<comment type="cofactor">
    <cofactor evidence="9">
        <name>Mg(2+)</name>
        <dbReference type="ChEBI" id="CHEBI:18420"/>
    </cofactor>
    <cofactor evidence="9">
        <name>Mn(2+)</name>
        <dbReference type="ChEBI" id="CHEBI:29035"/>
    </cofactor>
</comment>
<dbReference type="InterPro" id="IPR042206">
    <property type="entry name" value="CRISPR-assoc_Cas1_C"/>
</dbReference>
<evidence type="ECO:0000256" key="1">
    <source>
        <dbReference type="ARBA" id="ARBA00022722"/>
    </source>
</evidence>
<dbReference type="Gene3D" id="3.100.10.20">
    <property type="entry name" value="CRISPR-associated endonuclease Cas1, N-terminal domain"/>
    <property type="match status" value="1"/>
</dbReference>
<evidence type="ECO:0000256" key="9">
    <source>
        <dbReference type="HAMAP-Rule" id="MF_01470"/>
    </source>
</evidence>
<dbReference type="STRING" id="1120995.SAMN02745245_01650"/>
<organism evidence="10 11">
    <name type="scientific">Anaerosphaera aminiphila DSM 21120</name>
    <dbReference type="NCBI Taxonomy" id="1120995"/>
    <lineage>
        <taxon>Bacteria</taxon>
        <taxon>Bacillati</taxon>
        <taxon>Bacillota</taxon>
        <taxon>Tissierellia</taxon>
        <taxon>Tissierellales</taxon>
        <taxon>Peptoniphilaceae</taxon>
        <taxon>Anaerosphaera</taxon>
    </lineage>
</organism>
<evidence type="ECO:0000313" key="10">
    <source>
        <dbReference type="EMBL" id="SHH57941.1"/>
    </source>
</evidence>
<dbReference type="PANTHER" id="PTHR43219:SF1">
    <property type="entry name" value="CRISPR-ASSOCIATED ENDONUCLEASE CAS1"/>
    <property type="match status" value="1"/>
</dbReference>
<dbReference type="GO" id="GO:0046872">
    <property type="term" value="F:metal ion binding"/>
    <property type="evidence" value="ECO:0007669"/>
    <property type="project" value="UniProtKB-UniRule"/>
</dbReference>
<keyword evidence="4 9" id="KW-0378">Hydrolase</keyword>
<keyword evidence="2 9" id="KW-0479">Metal-binding</keyword>
<dbReference type="InterPro" id="IPR042211">
    <property type="entry name" value="CRISPR-assoc_Cas1_N"/>
</dbReference>
<feature type="binding site" evidence="9">
    <location>
        <position position="155"/>
    </location>
    <ligand>
        <name>Mn(2+)</name>
        <dbReference type="ChEBI" id="CHEBI:29035"/>
    </ligand>
</feature>
<keyword evidence="8 9" id="KW-0464">Manganese</keyword>
<dbReference type="Pfam" id="PF01867">
    <property type="entry name" value="Cas_Cas1"/>
    <property type="match status" value="1"/>
</dbReference>
<keyword evidence="6 9" id="KW-0051">Antiviral defense</keyword>
<feature type="binding site" evidence="9">
    <location>
        <position position="235"/>
    </location>
    <ligand>
        <name>Mn(2+)</name>
        <dbReference type="ChEBI" id="CHEBI:29035"/>
    </ligand>
</feature>
<keyword evidence="5 9" id="KW-0460">Magnesium</keyword>
<dbReference type="InterPro" id="IPR002729">
    <property type="entry name" value="CRISPR-assoc_Cas1"/>
</dbReference>
<dbReference type="GO" id="GO:0051607">
    <property type="term" value="P:defense response to virus"/>
    <property type="evidence" value="ECO:0007669"/>
    <property type="project" value="UniProtKB-UniRule"/>
</dbReference>
<keyword evidence="3 9" id="KW-0255">Endonuclease</keyword>
<accession>A0A1M5U501</accession>
<dbReference type="NCBIfam" id="TIGR03641">
    <property type="entry name" value="cas1_HMARI"/>
    <property type="match status" value="1"/>
</dbReference>
<dbReference type="RefSeq" id="WP_073185280.1">
    <property type="nucleotide sequence ID" value="NZ_FQXI01000014.1"/>
</dbReference>
<keyword evidence="7 9" id="KW-0238">DNA-binding</keyword>
<gene>
    <name evidence="9" type="primary">cas1</name>
    <name evidence="10" type="ORF">SAMN02745245_01650</name>
</gene>
<evidence type="ECO:0000256" key="7">
    <source>
        <dbReference type="ARBA" id="ARBA00023125"/>
    </source>
</evidence>
<dbReference type="HAMAP" id="MF_01470">
    <property type="entry name" value="Cas1"/>
    <property type="match status" value="1"/>
</dbReference>
<dbReference type="GO" id="GO:0004520">
    <property type="term" value="F:DNA endonuclease activity"/>
    <property type="evidence" value="ECO:0007669"/>
    <property type="project" value="InterPro"/>
</dbReference>
<dbReference type="GO" id="GO:0043571">
    <property type="term" value="P:maintenance of CRISPR repeat elements"/>
    <property type="evidence" value="ECO:0007669"/>
    <property type="project" value="UniProtKB-UniRule"/>
</dbReference>
<dbReference type="PANTHER" id="PTHR43219">
    <property type="entry name" value="CRISPR-ASSOCIATED ENDONUCLEASE CAS1"/>
    <property type="match status" value="1"/>
</dbReference>
<proteinExistence type="inferred from homology"/>
<sequence>MSNFYIFSNGELIRKDNNISIIVDGEKKDLKSEVIEDIYLFGEVSLNTKLLNFASQKDITIHVFNYYGFYSGSYYPRKTNVGGSLLVEQVKNYLDYENRLYIAKQFISAGSFNIYRNLRYYNSRDVKLDEELKQVDILIKKIEDMDTIQALMGLEGNIRRIYYSTWNKIVKQDIDFQKRVKRPPDNMINTLISYLNSLIYTTTLSEIYKTQLDPTISFLHEPGEKRFSLSLDISEIFKPIIVDRMIFSMLNKAEITEKDFDTGSNFLYLKESARKKIIEKYDKRLATTIKHRDLDRSVSYRYLMRLEAYKLIKHIIREKEYEAFRMWW</sequence>
<evidence type="ECO:0000256" key="8">
    <source>
        <dbReference type="ARBA" id="ARBA00023211"/>
    </source>
</evidence>
<dbReference type="AlphaFoldDB" id="A0A1M5U501"/>
<dbReference type="OrthoDB" id="9803119at2"/>
<evidence type="ECO:0000256" key="4">
    <source>
        <dbReference type="ARBA" id="ARBA00022801"/>
    </source>
</evidence>
<evidence type="ECO:0000256" key="2">
    <source>
        <dbReference type="ARBA" id="ARBA00022723"/>
    </source>
</evidence>
<evidence type="ECO:0000313" key="11">
    <source>
        <dbReference type="Proteomes" id="UP000184032"/>
    </source>
</evidence>
<evidence type="ECO:0000256" key="5">
    <source>
        <dbReference type="ARBA" id="ARBA00022842"/>
    </source>
</evidence>
<dbReference type="GO" id="GO:0003677">
    <property type="term" value="F:DNA binding"/>
    <property type="evidence" value="ECO:0007669"/>
    <property type="project" value="UniProtKB-KW"/>
</dbReference>
<feature type="binding site" evidence="9">
    <location>
        <position position="220"/>
    </location>
    <ligand>
        <name>Mn(2+)</name>
        <dbReference type="ChEBI" id="CHEBI:29035"/>
    </ligand>
</feature>
<keyword evidence="11" id="KW-1185">Reference proteome</keyword>
<dbReference type="InterPro" id="IPR019858">
    <property type="entry name" value="CRISPR-assoc_Cas1_HMARI/TNEAP"/>
</dbReference>
<evidence type="ECO:0000256" key="6">
    <source>
        <dbReference type="ARBA" id="ARBA00023118"/>
    </source>
</evidence>
<comment type="subunit">
    <text evidence="9">Homodimer, forms a heterotetramer with a Cas2 homodimer.</text>
</comment>
<dbReference type="NCBIfam" id="TIGR00287">
    <property type="entry name" value="cas1"/>
    <property type="match status" value="1"/>
</dbReference>
<dbReference type="GO" id="GO:0016787">
    <property type="term" value="F:hydrolase activity"/>
    <property type="evidence" value="ECO:0007669"/>
    <property type="project" value="UniProtKB-KW"/>
</dbReference>
<dbReference type="Gene3D" id="1.20.120.920">
    <property type="entry name" value="CRISPR-associated endonuclease Cas1, C-terminal domain"/>
    <property type="match status" value="1"/>
</dbReference>
<keyword evidence="1 9" id="KW-0540">Nuclease</keyword>
<dbReference type="EC" id="3.1.-.-" evidence="9"/>
<protein>
    <recommendedName>
        <fullName evidence="9">CRISPR-associated endonuclease Cas1</fullName>
        <ecNumber evidence="9">3.1.-.-</ecNumber>
    </recommendedName>
</protein>
<dbReference type="Proteomes" id="UP000184032">
    <property type="component" value="Unassembled WGS sequence"/>
</dbReference>
<reference evidence="11" key="1">
    <citation type="submission" date="2016-11" db="EMBL/GenBank/DDBJ databases">
        <authorList>
            <person name="Varghese N."/>
            <person name="Submissions S."/>
        </authorList>
    </citation>
    <scope>NUCLEOTIDE SEQUENCE [LARGE SCALE GENOMIC DNA]</scope>
    <source>
        <strain evidence="11">DSM 21120</strain>
    </source>
</reference>
<name>A0A1M5U501_9FIRM</name>
<comment type="function">
    <text evidence="9">CRISPR (clustered regularly interspaced short palindromic repeat), is an adaptive immune system that provides protection against mobile genetic elements (viruses, transposable elements and conjugative plasmids). CRISPR clusters contain spacers, sequences complementary to antecedent mobile elements, and target invading nucleic acids. CRISPR clusters are transcribed and processed into CRISPR RNA (crRNA). Acts as a dsDNA endonuclease. Involved in the integration of spacer DNA into the CRISPR cassette.</text>
</comment>
<evidence type="ECO:0000256" key="3">
    <source>
        <dbReference type="ARBA" id="ARBA00022759"/>
    </source>
</evidence>